<dbReference type="GO" id="GO:0043531">
    <property type="term" value="F:ADP binding"/>
    <property type="evidence" value="ECO:0007669"/>
    <property type="project" value="InterPro"/>
</dbReference>
<comment type="caution">
    <text evidence="11">The sequence shown here is derived from an EMBL/GenBank/DDBJ whole genome shotgun (WGS) entry which is preliminary data.</text>
</comment>
<accession>A0A5J9UJA2</accession>
<dbReference type="Pfam" id="PF00931">
    <property type="entry name" value="NB-ARC"/>
    <property type="match status" value="1"/>
</dbReference>
<keyword evidence="5" id="KW-0611">Plant defense</keyword>
<evidence type="ECO:0000256" key="2">
    <source>
        <dbReference type="ARBA" id="ARBA00022614"/>
    </source>
</evidence>
<dbReference type="PANTHER" id="PTHR23155:SF1095">
    <property type="entry name" value="OS05G0250700 PROTEIN"/>
    <property type="match status" value="1"/>
</dbReference>
<protein>
    <recommendedName>
        <fullName evidence="13">AAA+ ATPase domain-containing protein</fullName>
    </recommendedName>
</protein>
<dbReference type="InterPro" id="IPR038005">
    <property type="entry name" value="RX-like_CC"/>
</dbReference>
<keyword evidence="6" id="KW-0175">Coiled coil</keyword>
<dbReference type="InterPro" id="IPR027417">
    <property type="entry name" value="P-loop_NTPase"/>
</dbReference>
<dbReference type="Pfam" id="PF23559">
    <property type="entry name" value="WHD_DRP"/>
    <property type="match status" value="1"/>
</dbReference>
<dbReference type="InterPro" id="IPR055414">
    <property type="entry name" value="LRR_R13L4/SHOC2-like"/>
</dbReference>
<dbReference type="Gene3D" id="1.10.8.430">
    <property type="entry name" value="Helical domain of apoptotic protease-activating factors"/>
    <property type="match status" value="1"/>
</dbReference>
<dbReference type="GO" id="GO:0009626">
    <property type="term" value="P:plant-type hypersensitive response"/>
    <property type="evidence" value="ECO:0007669"/>
    <property type="project" value="UniProtKB-ARBA"/>
</dbReference>
<keyword evidence="2" id="KW-0433">Leucine-rich repeat</keyword>
<dbReference type="Gene3D" id="1.10.10.10">
    <property type="entry name" value="Winged helix-like DNA-binding domain superfamily/Winged helix DNA-binding domain"/>
    <property type="match status" value="1"/>
</dbReference>
<evidence type="ECO:0000256" key="6">
    <source>
        <dbReference type="ARBA" id="ARBA00023054"/>
    </source>
</evidence>
<dbReference type="Gene3D" id="3.80.10.10">
    <property type="entry name" value="Ribonuclease Inhibitor"/>
    <property type="match status" value="2"/>
</dbReference>
<dbReference type="GO" id="GO:0002758">
    <property type="term" value="P:innate immune response-activating signaling pathway"/>
    <property type="evidence" value="ECO:0007669"/>
    <property type="project" value="UniProtKB-ARBA"/>
</dbReference>
<feature type="non-terminal residue" evidence="11">
    <location>
        <position position="1"/>
    </location>
</feature>
<dbReference type="PRINTS" id="PR00364">
    <property type="entry name" value="DISEASERSIST"/>
</dbReference>
<dbReference type="Gramene" id="TVU23260">
    <property type="protein sequence ID" value="TVU23260"/>
    <property type="gene ID" value="EJB05_25614"/>
</dbReference>
<feature type="domain" description="Disease resistance R13L4/SHOC-2-like LRR" evidence="10">
    <location>
        <begin position="577"/>
        <end position="793"/>
    </location>
</feature>
<evidence type="ECO:0000259" key="8">
    <source>
        <dbReference type="Pfam" id="PF18052"/>
    </source>
</evidence>
<comment type="similarity">
    <text evidence="1">Belongs to the disease resistance NB-LRR family.</text>
</comment>
<dbReference type="Pfam" id="PF23598">
    <property type="entry name" value="LRR_14"/>
    <property type="match status" value="1"/>
</dbReference>
<evidence type="ECO:0000256" key="3">
    <source>
        <dbReference type="ARBA" id="ARBA00022737"/>
    </source>
</evidence>
<dbReference type="InterPro" id="IPR058922">
    <property type="entry name" value="WHD_DRP"/>
</dbReference>
<dbReference type="EMBL" id="RWGY01000013">
    <property type="protein sequence ID" value="TVU23260.1"/>
    <property type="molecule type" value="Genomic_DNA"/>
</dbReference>
<evidence type="ECO:0000256" key="4">
    <source>
        <dbReference type="ARBA" id="ARBA00022741"/>
    </source>
</evidence>
<feature type="domain" description="Disease resistance N-terminal" evidence="8">
    <location>
        <begin position="12"/>
        <end position="91"/>
    </location>
</feature>
<evidence type="ECO:0000256" key="1">
    <source>
        <dbReference type="ARBA" id="ARBA00008894"/>
    </source>
</evidence>
<dbReference type="Gene3D" id="3.40.50.300">
    <property type="entry name" value="P-loop containing nucleotide triphosphate hydrolases"/>
    <property type="match status" value="1"/>
</dbReference>
<dbReference type="InterPro" id="IPR041118">
    <property type="entry name" value="Rx_N"/>
</dbReference>
<dbReference type="FunFam" id="1.10.10.10:FF:000322">
    <property type="entry name" value="Probable disease resistance protein At1g63360"/>
    <property type="match status" value="1"/>
</dbReference>
<feature type="domain" description="Disease resistance protein winged helix" evidence="9">
    <location>
        <begin position="445"/>
        <end position="517"/>
    </location>
</feature>
<dbReference type="InterPro" id="IPR032675">
    <property type="entry name" value="LRR_dom_sf"/>
</dbReference>
<dbReference type="InterPro" id="IPR036388">
    <property type="entry name" value="WH-like_DNA-bd_sf"/>
</dbReference>
<reference evidence="11 12" key="1">
    <citation type="journal article" date="2019" name="Sci. Rep.">
        <title>A high-quality genome of Eragrostis curvula grass provides insights into Poaceae evolution and supports new strategies to enhance forage quality.</title>
        <authorList>
            <person name="Carballo J."/>
            <person name="Santos B.A.C.M."/>
            <person name="Zappacosta D."/>
            <person name="Garbus I."/>
            <person name="Selva J.P."/>
            <person name="Gallo C.A."/>
            <person name="Diaz A."/>
            <person name="Albertini E."/>
            <person name="Caccamo M."/>
            <person name="Echenique V."/>
        </authorList>
    </citation>
    <scope>NUCLEOTIDE SEQUENCE [LARGE SCALE GENOMIC DNA]</scope>
    <source>
        <strain evidence="12">cv. Victoria</strain>
        <tissue evidence="11">Leaf</tissue>
    </source>
</reference>
<dbReference type="Pfam" id="PF18052">
    <property type="entry name" value="Rx_N"/>
    <property type="match status" value="1"/>
</dbReference>
<dbReference type="Proteomes" id="UP000324897">
    <property type="component" value="Chromosome 2"/>
</dbReference>
<evidence type="ECO:0000259" key="9">
    <source>
        <dbReference type="Pfam" id="PF23559"/>
    </source>
</evidence>
<keyword evidence="4" id="KW-0547">Nucleotide-binding</keyword>
<gene>
    <name evidence="11" type="ORF">EJB05_25614</name>
</gene>
<organism evidence="11 12">
    <name type="scientific">Eragrostis curvula</name>
    <name type="common">weeping love grass</name>
    <dbReference type="NCBI Taxonomy" id="38414"/>
    <lineage>
        <taxon>Eukaryota</taxon>
        <taxon>Viridiplantae</taxon>
        <taxon>Streptophyta</taxon>
        <taxon>Embryophyta</taxon>
        <taxon>Tracheophyta</taxon>
        <taxon>Spermatophyta</taxon>
        <taxon>Magnoliopsida</taxon>
        <taxon>Liliopsida</taxon>
        <taxon>Poales</taxon>
        <taxon>Poaceae</taxon>
        <taxon>PACMAD clade</taxon>
        <taxon>Chloridoideae</taxon>
        <taxon>Eragrostideae</taxon>
        <taxon>Eragrostidinae</taxon>
        <taxon>Eragrostis</taxon>
    </lineage>
</organism>
<dbReference type="OrthoDB" id="762143at2759"/>
<feature type="domain" description="NB-ARC" evidence="7">
    <location>
        <begin position="191"/>
        <end position="354"/>
    </location>
</feature>
<dbReference type="Gene3D" id="1.20.5.4130">
    <property type="match status" value="1"/>
</dbReference>
<name>A0A5J9UJA2_9POAL</name>
<dbReference type="SUPFAM" id="SSF52058">
    <property type="entry name" value="L domain-like"/>
    <property type="match status" value="1"/>
</dbReference>
<keyword evidence="3" id="KW-0677">Repeat</keyword>
<evidence type="ECO:0000259" key="10">
    <source>
        <dbReference type="Pfam" id="PF23598"/>
    </source>
</evidence>
<dbReference type="AlphaFoldDB" id="A0A5J9UJA2"/>
<proteinExistence type="inferred from homology"/>
<dbReference type="GO" id="GO:0042742">
    <property type="term" value="P:defense response to bacterium"/>
    <property type="evidence" value="ECO:0007669"/>
    <property type="project" value="UniProtKB-ARBA"/>
</dbReference>
<dbReference type="CDD" id="cd14798">
    <property type="entry name" value="RX-CC_like"/>
    <property type="match status" value="1"/>
</dbReference>
<sequence length="1084" mass="122777">MEVILDAFASYVTKLTTDTAEEEVAMLLGVPDELEKLRQNLHDIKAFLADAERRRIKEELVQGWVSMLKGVMYDATDVLELDQLKAEERRESKLGRSMEKMPGCFQPFLFCLRNPVFAHKIGSRIKELNQRLEDIHTKATKFNFLTANLGPYQEQRTEAAEYSSRRRMTSEFIESSIVGEQIKRDTRLIVQELITTDENHDTLKVVSIVGIGGMGKTTLAQKILKDVNIEKHFKTKIWLSITQQFNEVELLRSAIKLAGGDHGGEENNNFLTQTLTNTLSASKFLLVLDDMWSAIAWENILGVPVTNASYKQPGSRVLITTRFEDLAPRMHHSLYQHHVSPLDDDDAWSLLKNQFPQLPNQVARVDRLKDIGIKIIKNCGSLPLAIKIMGGLLRTKPQTVLEWEAILKHRAWSVDGLPDELDHRLYLSYEHLSPQLKQCFLYCSLFPKGTIIYQRMIVWMWISEGFIQPPNGSSRSLEEVANEYYNELIMRNLIEPVKNYSVTKYECGMHDVVRSFAEFMAREESLVLHDDHVGSIGLVRRLSIGSTKSIPEWALLQKQESLRTLIIRGRINIKPGDSLTSFSSLRVLDIEHLDCDRLVDSLCQLRHLRYLGFRGTNISKLPDDIHRLRFLQHLVVRDCTSLEKLPNCIIKLAHLRSFRADGSPDVLIPKGFGALTNLRSLYGFPVHMETDGGWCSLEEIGPLSQLSSLSLYGLENMSTSSWAEKAMISSKGHLSYLELHCSSSRYMGSRDKLDKQHEQKAIEEVLENLCPPTCVEQLWVEGYFGRHLPHWMMIMATSVFKSLRYFTLNDLPCCTQLPDGLGQLLSLEVLDIKYAPAIKSVGPEFQASSSSVAVGGGIAPSTSAAFPSLTNLFLKDLCEWEEWEWEEQGDDVTADAMMAMPALKKLTIDNCKLGRLPPGLASSKRHALRVLLLYELSNLACVENFPSVVELDVFDCPEVKSISGLRKLLRIGIIRCPNLEALEGVPAIDSIRLHDDSMETLPEYLRSVNPRHLELTCSEELCESLSPGSSEWDKISHIRTHAIDYWSSDQNAWIQLQVKRDPGVRLRLETESNQSQISPAMSTA</sequence>
<dbReference type="InterPro" id="IPR002182">
    <property type="entry name" value="NB-ARC"/>
</dbReference>
<evidence type="ECO:0000256" key="5">
    <source>
        <dbReference type="ARBA" id="ARBA00022821"/>
    </source>
</evidence>
<evidence type="ECO:0008006" key="13">
    <source>
        <dbReference type="Google" id="ProtNLM"/>
    </source>
</evidence>
<dbReference type="InterPro" id="IPR042197">
    <property type="entry name" value="Apaf_helical"/>
</dbReference>
<dbReference type="SUPFAM" id="SSF52540">
    <property type="entry name" value="P-loop containing nucleoside triphosphate hydrolases"/>
    <property type="match status" value="1"/>
</dbReference>
<evidence type="ECO:0000313" key="11">
    <source>
        <dbReference type="EMBL" id="TVU23260.1"/>
    </source>
</evidence>
<keyword evidence="12" id="KW-1185">Reference proteome</keyword>
<dbReference type="PANTHER" id="PTHR23155">
    <property type="entry name" value="DISEASE RESISTANCE PROTEIN RP"/>
    <property type="match status" value="1"/>
</dbReference>
<evidence type="ECO:0000259" key="7">
    <source>
        <dbReference type="Pfam" id="PF00931"/>
    </source>
</evidence>
<evidence type="ECO:0000313" key="12">
    <source>
        <dbReference type="Proteomes" id="UP000324897"/>
    </source>
</evidence>
<dbReference type="InterPro" id="IPR044974">
    <property type="entry name" value="Disease_R_plants"/>
</dbReference>